<feature type="non-terminal residue" evidence="2">
    <location>
        <position position="1"/>
    </location>
</feature>
<gene>
    <name evidence="2" type="ORF">AVDCRST_MAG19-1132</name>
</gene>
<dbReference type="EMBL" id="CADCWL010000047">
    <property type="protein sequence ID" value="CAA9554849.1"/>
    <property type="molecule type" value="Genomic_DNA"/>
</dbReference>
<reference evidence="2" key="1">
    <citation type="submission" date="2020-02" db="EMBL/GenBank/DDBJ databases">
        <authorList>
            <person name="Meier V. D."/>
        </authorList>
    </citation>
    <scope>NUCLEOTIDE SEQUENCE</scope>
    <source>
        <strain evidence="2">AVDCRST_MAG19</strain>
    </source>
</reference>
<evidence type="ECO:0000256" key="1">
    <source>
        <dbReference type="SAM" id="MobiDB-lite"/>
    </source>
</evidence>
<name>A0A6J4UPB0_9BACT</name>
<sequence>EADHSLRRGPRRVGSDLRGRGLPAECRTGPAGRRRRPRALGQPGRALRLGVRGPPRPGDADRGEL</sequence>
<evidence type="ECO:0000313" key="2">
    <source>
        <dbReference type="EMBL" id="CAA9554849.1"/>
    </source>
</evidence>
<feature type="non-terminal residue" evidence="2">
    <location>
        <position position="65"/>
    </location>
</feature>
<dbReference type="AlphaFoldDB" id="A0A6J4UPB0"/>
<proteinExistence type="predicted"/>
<feature type="region of interest" description="Disordered" evidence="1">
    <location>
        <begin position="1"/>
        <end position="65"/>
    </location>
</feature>
<protein>
    <submittedName>
        <fullName evidence="2">Uncharacterized protein</fullName>
    </submittedName>
</protein>
<accession>A0A6J4UPB0</accession>
<organism evidence="2">
    <name type="scientific">uncultured Thermomicrobiales bacterium</name>
    <dbReference type="NCBI Taxonomy" id="1645740"/>
    <lineage>
        <taxon>Bacteria</taxon>
        <taxon>Pseudomonadati</taxon>
        <taxon>Thermomicrobiota</taxon>
        <taxon>Thermomicrobia</taxon>
        <taxon>Thermomicrobiales</taxon>
        <taxon>environmental samples</taxon>
    </lineage>
</organism>